<feature type="domain" description="Tyrosinase copper-binding" evidence="3">
    <location>
        <begin position="259"/>
        <end position="270"/>
    </location>
</feature>
<comment type="caution">
    <text evidence="4">The sequence shown here is derived from an EMBL/GenBank/DDBJ whole genome shotgun (WGS) entry which is preliminary data.</text>
</comment>
<evidence type="ECO:0000256" key="2">
    <source>
        <dbReference type="ARBA" id="ARBA00023008"/>
    </source>
</evidence>
<dbReference type="InterPro" id="IPR002227">
    <property type="entry name" value="Tyrosinase_Cu-bd"/>
</dbReference>
<evidence type="ECO:0000313" key="5">
    <source>
        <dbReference type="Proteomes" id="UP001230188"/>
    </source>
</evidence>
<keyword evidence="1" id="KW-0479">Metal-binding</keyword>
<dbReference type="GO" id="GO:0046872">
    <property type="term" value="F:metal ion binding"/>
    <property type="evidence" value="ECO:0007669"/>
    <property type="project" value="UniProtKB-KW"/>
</dbReference>
<evidence type="ECO:0000259" key="3">
    <source>
        <dbReference type="PROSITE" id="PS00498"/>
    </source>
</evidence>
<dbReference type="AlphaFoldDB" id="A0AAD7UN59"/>
<dbReference type="EMBL" id="JAQMWT010000044">
    <property type="protein sequence ID" value="KAJ8612674.1"/>
    <property type="molecule type" value="Genomic_DNA"/>
</dbReference>
<dbReference type="SUPFAM" id="SSF48056">
    <property type="entry name" value="Di-copper centre-containing domain"/>
    <property type="match status" value="1"/>
</dbReference>
<evidence type="ECO:0000313" key="4">
    <source>
        <dbReference type="EMBL" id="KAJ8612674.1"/>
    </source>
</evidence>
<accession>A0AAD7UN59</accession>
<sequence length="356" mass="39871">MKWEPPAAPSVRKEVRSLTTEEFEAYAKAMLRFHNETIEDYVIPNWATLTAFHAEATLNETYDALHYGPHFLLGHALLMKAFELGIQYYDSTTAAHYWDWTTNATDIFTEDMYGNFDPRTGDVLDGYFFDLEVNRAEEATKYTSWLSDDATLLRGVDSALLPTPKISRSVGMFPSVEPATAEEVENCVYNTTTYKELWCCVFYTEEARDECSSLSTADEGGLHGKVHSYSSGSLAILNPPLPPTFVPFDGSDLATSTNDPVFFAHHAQVDRIYQAWITTTTETNVATILDPCGGYDEDPPPGHGLHDPLYPLIDLVDEHYKINPKGGDGKPDTAFDVCRAFYFSKSAGYVYDTLNF</sequence>
<dbReference type="InterPro" id="IPR008922">
    <property type="entry name" value="Di-copper_centre_dom_sf"/>
</dbReference>
<keyword evidence="5" id="KW-1185">Reference proteome</keyword>
<gene>
    <name evidence="4" type="ORF">CTAYLR_002131</name>
</gene>
<protein>
    <recommendedName>
        <fullName evidence="3">Tyrosinase copper-binding domain-containing protein</fullName>
    </recommendedName>
</protein>
<dbReference type="PANTHER" id="PTHR11474:SF126">
    <property type="entry name" value="TYROSINASE-LIKE PROTEIN TYR-1-RELATED"/>
    <property type="match status" value="1"/>
</dbReference>
<organism evidence="4 5">
    <name type="scientific">Chrysophaeum taylorii</name>
    <dbReference type="NCBI Taxonomy" id="2483200"/>
    <lineage>
        <taxon>Eukaryota</taxon>
        <taxon>Sar</taxon>
        <taxon>Stramenopiles</taxon>
        <taxon>Ochrophyta</taxon>
        <taxon>Pelagophyceae</taxon>
        <taxon>Pelagomonadales</taxon>
        <taxon>Pelagomonadaceae</taxon>
        <taxon>Chrysophaeum</taxon>
    </lineage>
</organism>
<dbReference type="Proteomes" id="UP001230188">
    <property type="component" value="Unassembled WGS sequence"/>
</dbReference>
<dbReference type="PROSITE" id="PS00498">
    <property type="entry name" value="TYROSINASE_2"/>
    <property type="match status" value="1"/>
</dbReference>
<evidence type="ECO:0000256" key="1">
    <source>
        <dbReference type="ARBA" id="ARBA00022723"/>
    </source>
</evidence>
<reference evidence="4" key="1">
    <citation type="submission" date="2023-01" db="EMBL/GenBank/DDBJ databases">
        <title>Metagenome sequencing of chrysophaentin producing Chrysophaeum taylorii.</title>
        <authorList>
            <person name="Davison J."/>
            <person name="Bewley C."/>
        </authorList>
    </citation>
    <scope>NUCLEOTIDE SEQUENCE</scope>
    <source>
        <strain evidence="4">NIES-1699</strain>
    </source>
</reference>
<dbReference type="PRINTS" id="PR00092">
    <property type="entry name" value="TYROSINASE"/>
</dbReference>
<dbReference type="Gene3D" id="1.10.1280.10">
    <property type="entry name" value="Di-copper center containing domain from catechol oxidase"/>
    <property type="match status" value="1"/>
</dbReference>
<proteinExistence type="predicted"/>
<dbReference type="PANTHER" id="PTHR11474">
    <property type="entry name" value="TYROSINASE FAMILY MEMBER"/>
    <property type="match status" value="1"/>
</dbReference>
<dbReference type="GO" id="GO:0016491">
    <property type="term" value="F:oxidoreductase activity"/>
    <property type="evidence" value="ECO:0007669"/>
    <property type="project" value="InterPro"/>
</dbReference>
<name>A0AAD7UN59_9STRA</name>
<dbReference type="Pfam" id="PF00264">
    <property type="entry name" value="Tyrosinase"/>
    <property type="match status" value="1"/>
</dbReference>
<dbReference type="InterPro" id="IPR050316">
    <property type="entry name" value="Tyrosinase/Hemocyanin"/>
</dbReference>
<keyword evidence="2" id="KW-0186">Copper</keyword>